<reference evidence="4 5" key="1">
    <citation type="submission" date="2021-04" db="EMBL/GenBank/DDBJ databases">
        <authorList>
            <person name="Rodrigo-Torres L."/>
            <person name="Arahal R. D."/>
            <person name="Lucena T."/>
        </authorList>
    </citation>
    <scope>NUCLEOTIDE SEQUENCE [LARGE SCALE GENOMIC DNA]</scope>
    <source>
        <strain evidence="4 5">CECT 30171</strain>
    </source>
</reference>
<gene>
    <name evidence="4" type="primary">yceI_3</name>
    <name evidence="4" type="ORF">LYB30171_00768</name>
</gene>
<evidence type="ECO:0000313" key="4">
    <source>
        <dbReference type="EMBL" id="CAG4970594.1"/>
    </source>
</evidence>
<keyword evidence="5" id="KW-1185">Reference proteome</keyword>
<protein>
    <submittedName>
        <fullName evidence="4">Protein YceI</fullName>
    </submittedName>
</protein>
<dbReference type="SMART" id="SM00867">
    <property type="entry name" value="YceI"/>
    <property type="match status" value="1"/>
</dbReference>
<dbReference type="InterPro" id="IPR007372">
    <property type="entry name" value="Lipid/polyisoprenoid-bd_YceI"/>
</dbReference>
<feature type="region of interest" description="Disordered" evidence="1">
    <location>
        <begin position="214"/>
        <end position="234"/>
    </location>
</feature>
<organism evidence="4 5">
    <name type="scientific">Novilysobacter luteus</name>
    <dbReference type="NCBI Taxonomy" id="2822368"/>
    <lineage>
        <taxon>Bacteria</taxon>
        <taxon>Pseudomonadati</taxon>
        <taxon>Pseudomonadota</taxon>
        <taxon>Gammaproteobacteria</taxon>
        <taxon>Lysobacterales</taxon>
        <taxon>Lysobacteraceae</taxon>
        <taxon>Novilysobacter</taxon>
    </lineage>
</organism>
<name>A0ABM8UDU8_9GAMM</name>
<evidence type="ECO:0000259" key="3">
    <source>
        <dbReference type="SMART" id="SM00867"/>
    </source>
</evidence>
<proteinExistence type="predicted"/>
<accession>A0ABM8UDU8</accession>
<evidence type="ECO:0000256" key="2">
    <source>
        <dbReference type="SAM" id="SignalP"/>
    </source>
</evidence>
<sequence length="234" mass="24673">MPSSALHDRATACLRRLAVAVLACVAGFGGTAQAAEPEAWKLDPVHTRVVFAVSHAGFSSAIGTVSGSEGGLLYTPGEWDGARLVVEVPITRLDLGDADWNRAALAPNLLDGDTHPTARFVSNTVTALDPHRAEVCGDLTLRGVTRPLCMQVTANAVERHPMPPFRQTAGFSATATLSRSAHGLDAWPSMIGDTVELRIEAEATRASRSFAERLFGEAQAGPTNHDTTAPGEQP</sequence>
<feature type="chain" id="PRO_5046452236" evidence="2">
    <location>
        <begin position="35"/>
        <end position="234"/>
    </location>
</feature>
<feature type="signal peptide" evidence="2">
    <location>
        <begin position="1"/>
        <end position="34"/>
    </location>
</feature>
<dbReference type="EMBL" id="OU015430">
    <property type="protein sequence ID" value="CAG4970594.1"/>
    <property type="molecule type" value="Genomic_DNA"/>
</dbReference>
<feature type="domain" description="Lipid/polyisoprenoid-binding YceI-like" evidence="3">
    <location>
        <begin position="39"/>
        <end position="204"/>
    </location>
</feature>
<keyword evidence="2" id="KW-0732">Signal</keyword>
<dbReference type="SUPFAM" id="SSF101874">
    <property type="entry name" value="YceI-like"/>
    <property type="match status" value="1"/>
</dbReference>
<dbReference type="PANTHER" id="PTHR34406">
    <property type="entry name" value="PROTEIN YCEI"/>
    <property type="match status" value="1"/>
</dbReference>
<dbReference type="Gene3D" id="2.40.128.110">
    <property type="entry name" value="Lipid/polyisoprenoid-binding, YceI-like"/>
    <property type="match status" value="1"/>
</dbReference>
<dbReference type="Pfam" id="PF04264">
    <property type="entry name" value="YceI"/>
    <property type="match status" value="1"/>
</dbReference>
<dbReference type="InterPro" id="IPR036761">
    <property type="entry name" value="TTHA0802/YceI-like_sf"/>
</dbReference>
<evidence type="ECO:0000313" key="5">
    <source>
        <dbReference type="Proteomes" id="UP000680116"/>
    </source>
</evidence>
<dbReference type="Proteomes" id="UP000680116">
    <property type="component" value="Chromosome"/>
</dbReference>
<evidence type="ECO:0000256" key="1">
    <source>
        <dbReference type="SAM" id="MobiDB-lite"/>
    </source>
</evidence>
<dbReference type="PANTHER" id="PTHR34406:SF1">
    <property type="entry name" value="PROTEIN YCEI"/>
    <property type="match status" value="1"/>
</dbReference>